<dbReference type="OrthoDB" id="3945418at2759"/>
<accession>A0A166LQ30</accession>
<organism evidence="3 4">
    <name type="scientific">Athelia psychrophila</name>
    <dbReference type="NCBI Taxonomy" id="1759441"/>
    <lineage>
        <taxon>Eukaryota</taxon>
        <taxon>Fungi</taxon>
        <taxon>Dikarya</taxon>
        <taxon>Basidiomycota</taxon>
        <taxon>Agaricomycotina</taxon>
        <taxon>Agaricomycetes</taxon>
        <taxon>Agaricomycetidae</taxon>
        <taxon>Atheliales</taxon>
        <taxon>Atheliaceae</taxon>
        <taxon>Athelia</taxon>
    </lineage>
</organism>
<keyword evidence="2" id="KW-1133">Transmembrane helix</keyword>
<dbReference type="GO" id="GO:0020037">
    <property type="term" value="F:heme binding"/>
    <property type="evidence" value="ECO:0007669"/>
    <property type="project" value="InterPro"/>
</dbReference>
<dbReference type="AlphaFoldDB" id="A0A166LQ30"/>
<feature type="region of interest" description="Disordered" evidence="1">
    <location>
        <begin position="110"/>
        <end position="136"/>
    </location>
</feature>
<gene>
    <name evidence="3" type="ORF">FIBSPDRAFT_952263</name>
</gene>
<dbReference type="InterPro" id="IPR036396">
    <property type="entry name" value="Cyt_P450_sf"/>
</dbReference>
<evidence type="ECO:0000313" key="3">
    <source>
        <dbReference type="EMBL" id="KZP23202.1"/>
    </source>
</evidence>
<evidence type="ECO:0000256" key="2">
    <source>
        <dbReference type="SAM" id="Phobius"/>
    </source>
</evidence>
<proteinExistence type="predicted"/>
<dbReference type="GO" id="GO:0004497">
    <property type="term" value="F:monooxygenase activity"/>
    <property type="evidence" value="ECO:0007669"/>
    <property type="project" value="InterPro"/>
</dbReference>
<dbReference type="Gene3D" id="1.10.630.10">
    <property type="entry name" value="Cytochrome P450"/>
    <property type="match status" value="1"/>
</dbReference>
<sequence>MVQFRIPSFAIFNNIVLFALYAVVCYILLRAIFKPFFSSQGHPWSVTRVTRVLATSGPTTTNAIYAPHYASNHLAFFQPEIHGFTHGLVKTLDSKTPLLSCLSQAKYSASESIPDRPRSRHRFRGHATDEMSRSPDTVAKLQAEPDASMPEPLAIPDIRVLQHLPYLSPFIKDDLRVHGAVPSLPERVLPSHLQKQLGPCTRDPTAFPPALTFLPDPDRWLSAIEDQLAQMQAHIMPFRMGSWIGGNGARDDDDASPGTLRSMRRKGRMRRGLFSSGKEDGDTHGTDVQVVHAGANSPIGTRILPTWPMYSRASGGGRPLNLSKNKQQGKLRKATETHRFQNGVRHIAPTIPTPMPRNVIPVCSALNPCLAKMSGKAWNAILGSSACHALRRRVMWSYAISSKKAGEEERKKERKK</sequence>
<reference evidence="3 4" key="1">
    <citation type="journal article" date="2016" name="Mol. Biol. Evol.">
        <title>Comparative Genomics of Early-Diverging Mushroom-Forming Fungi Provides Insights into the Origins of Lignocellulose Decay Capabilities.</title>
        <authorList>
            <person name="Nagy L.G."/>
            <person name="Riley R."/>
            <person name="Tritt A."/>
            <person name="Adam C."/>
            <person name="Daum C."/>
            <person name="Floudas D."/>
            <person name="Sun H."/>
            <person name="Yadav J.S."/>
            <person name="Pangilinan J."/>
            <person name="Larsson K.H."/>
            <person name="Matsuura K."/>
            <person name="Barry K."/>
            <person name="Labutti K."/>
            <person name="Kuo R."/>
            <person name="Ohm R.A."/>
            <person name="Bhattacharya S.S."/>
            <person name="Shirouzu T."/>
            <person name="Yoshinaga Y."/>
            <person name="Martin F.M."/>
            <person name="Grigoriev I.V."/>
            <person name="Hibbett D.S."/>
        </authorList>
    </citation>
    <scope>NUCLEOTIDE SEQUENCE [LARGE SCALE GENOMIC DNA]</scope>
    <source>
        <strain evidence="3 4">CBS 109695</strain>
    </source>
</reference>
<evidence type="ECO:0000313" key="4">
    <source>
        <dbReference type="Proteomes" id="UP000076532"/>
    </source>
</evidence>
<keyword evidence="4" id="KW-1185">Reference proteome</keyword>
<dbReference type="GO" id="GO:0016705">
    <property type="term" value="F:oxidoreductase activity, acting on paired donors, with incorporation or reduction of molecular oxygen"/>
    <property type="evidence" value="ECO:0007669"/>
    <property type="project" value="InterPro"/>
</dbReference>
<keyword evidence="2" id="KW-0812">Transmembrane</keyword>
<dbReference type="GO" id="GO:0005506">
    <property type="term" value="F:iron ion binding"/>
    <property type="evidence" value="ECO:0007669"/>
    <property type="project" value="InterPro"/>
</dbReference>
<dbReference type="Proteomes" id="UP000076532">
    <property type="component" value="Unassembled WGS sequence"/>
</dbReference>
<name>A0A166LQ30_9AGAM</name>
<dbReference type="STRING" id="436010.A0A166LQ30"/>
<dbReference type="SUPFAM" id="SSF48264">
    <property type="entry name" value="Cytochrome P450"/>
    <property type="match status" value="1"/>
</dbReference>
<protein>
    <submittedName>
        <fullName evidence="3">Uncharacterized protein</fullName>
    </submittedName>
</protein>
<evidence type="ECO:0000256" key="1">
    <source>
        <dbReference type="SAM" id="MobiDB-lite"/>
    </source>
</evidence>
<feature type="transmembrane region" description="Helical" evidence="2">
    <location>
        <begin position="6"/>
        <end position="29"/>
    </location>
</feature>
<dbReference type="EMBL" id="KV417534">
    <property type="protein sequence ID" value="KZP23202.1"/>
    <property type="molecule type" value="Genomic_DNA"/>
</dbReference>
<keyword evidence="2" id="KW-0472">Membrane</keyword>